<feature type="compositionally biased region" description="Polar residues" evidence="1">
    <location>
        <begin position="1"/>
        <end position="13"/>
    </location>
</feature>
<comment type="caution">
    <text evidence="3">The sequence shown here is derived from an EMBL/GenBank/DDBJ whole genome shotgun (WGS) entry which is preliminary data.</text>
</comment>
<reference evidence="3 4" key="1">
    <citation type="submission" date="2024-01" db="EMBL/GenBank/DDBJ databases">
        <title>A draft genome for the cacao thread blight pathogen Marasmiellus scandens.</title>
        <authorList>
            <person name="Baruah I.K."/>
            <person name="Leung J."/>
            <person name="Bukari Y."/>
            <person name="Amoako-Attah I."/>
            <person name="Meinhardt L.W."/>
            <person name="Bailey B.A."/>
            <person name="Cohen S.P."/>
        </authorList>
    </citation>
    <scope>NUCLEOTIDE SEQUENCE [LARGE SCALE GENOMIC DNA]</scope>
    <source>
        <strain evidence="3 4">GH-19</strain>
    </source>
</reference>
<dbReference type="EMBL" id="JBANRG010000002">
    <property type="protein sequence ID" value="KAK7470594.1"/>
    <property type="molecule type" value="Genomic_DNA"/>
</dbReference>
<proteinExistence type="predicted"/>
<dbReference type="Gene3D" id="3.80.10.10">
    <property type="entry name" value="Ribonuclease Inhibitor"/>
    <property type="match status" value="1"/>
</dbReference>
<feature type="region of interest" description="Disordered" evidence="1">
    <location>
        <begin position="1"/>
        <end position="141"/>
    </location>
</feature>
<accession>A0ABR1K164</accession>
<feature type="domain" description="DNA repair protein rhp7 treble clef" evidence="2">
    <location>
        <begin position="141"/>
        <end position="173"/>
    </location>
</feature>
<dbReference type="PANTHER" id="PTHR13318">
    <property type="entry name" value="PARTNER OF PAIRED, ISOFORM B-RELATED"/>
    <property type="match status" value="1"/>
</dbReference>
<evidence type="ECO:0000259" key="2">
    <source>
        <dbReference type="Pfam" id="PF23550"/>
    </source>
</evidence>
<gene>
    <name evidence="3" type="primary">RAD7</name>
    <name evidence="3" type="ORF">VKT23_002018</name>
</gene>
<dbReference type="Pfam" id="PF23550">
    <property type="entry name" value="zf_Tbcl_Rhp7"/>
    <property type="match status" value="1"/>
</dbReference>
<keyword evidence="4" id="KW-1185">Reference proteome</keyword>
<protein>
    <submittedName>
        <fullName evidence="3">UV-damaged DNA-binding protein rad7</fullName>
    </submittedName>
</protein>
<evidence type="ECO:0000313" key="3">
    <source>
        <dbReference type="EMBL" id="KAK7470594.1"/>
    </source>
</evidence>
<feature type="compositionally biased region" description="Basic residues" evidence="1">
    <location>
        <begin position="89"/>
        <end position="104"/>
    </location>
</feature>
<dbReference type="Proteomes" id="UP001498398">
    <property type="component" value="Unassembled WGS sequence"/>
</dbReference>
<feature type="compositionally biased region" description="Low complexity" evidence="1">
    <location>
        <begin position="22"/>
        <end position="34"/>
    </location>
</feature>
<keyword evidence="3" id="KW-0238">DNA-binding</keyword>
<dbReference type="SUPFAM" id="SSF52047">
    <property type="entry name" value="RNI-like"/>
    <property type="match status" value="1"/>
</dbReference>
<dbReference type="GO" id="GO:0003677">
    <property type="term" value="F:DNA binding"/>
    <property type="evidence" value="ECO:0007669"/>
    <property type="project" value="UniProtKB-KW"/>
</dbReference>
<name>A0ABR1K164_9AGAR</name>
<evidence type="ECO:0000256" key="1">
    <source>
        <dbReference type="SAM" id="MobiDB-lite"/>
    </source>
</evidence>
<organism evidence="3 4">
    <name type="scientific">Marasmiellus scandens</name>
    <dbReference type="NCBI Taxonomy" id="2682957"/>
    <lineage>
        <taxon>Eukaryota</taxon>
        <taxon>Fungi</taxon>
        <taxon>Dikarya</taxon>
        <taxon>Basidiomycota</taxon>
        <taxon>Agaricomycotina</taxon>
        <taxon>Agaricomycetes</taxon>
        <taxon>Agaricomycetidae</taxon>
        <taxon>Agaricales</taxon>
        <taxon>Marasmiineae</taxon>
        <taxon>Omphalotaceae</taxon>
        <taxon>Marasmiellus</taxon>
    </lineage>
</organism>
<evidence type="ECO:0000313" key="4">
    <source>
        <dbReference type="Proteomes" id="UP001498398"/>
    </source>
</evidence>
<sequence>MSRNNVRGPTSALTDFLRSEGITATTIARRAATRNQEPAAGPSNETQGETPQNENEEESEPRAGNRRRRRGNTSGYASDELDEPETPAKKPKTAAKSKTKKPIKKKDDDDMDEEEDPYTALSKSPGKNSSERPKNGDRIPCAKCDDVFSVTKYTMAAVPGPGWLCHKCAKSSGMDPYKKPAPRKRTKPTEKRNVVYFEERRFPSLVSVCIDIVSKHIDDIEAFGDIGALNMEAISKAISKNRSLTSENAHLFYGAENTTLTLYDATKLSPDAFITLGHLNPNLTTLRLDFCGCMNDVVLESWSSSLPVLQSIELLGPFLIKASAWKTFFQSHPRLKSFLITQSPRFDVECMKTLVETSHGFLQRLGLREIGKMSDEFLEYIAQLSDTLTYLDLADPAESCSEGAMITLLSVLGPTLTHLDLSGHITLTDEVLHQGLKSAAQLEGLVLSNLPELTDEGVAKFFSGWEGPPLSLLSMSRNPFLATTALSAVIKHSGASLRDLNINGWKDVEQSTLGTIGNMIELKKLDWGWCRNVDDFIMKDLLTNCKGLQEVKVWGCNKVEGKWVSSNTKTKAKVFGIEYHTAL</sequence>
<dbReference type="InterPro" id="IPR032675">
    <property type="entry name" value="LRR_dom_sf"/>
</dbReference>
<dbReference type="InterPro" id="IPR056451">
    <property type="entry name" value="Znf_Tbcl_Rhp7"/>
</dbReference>